<feature type="region of interest" description="Disordered" evidence="1">
    <location>
        <begin position="256"/>
        <end position="297"/>
    </location>
</feature>
<comment type="caution">
    <text evidence="4">The sequence shown here is derived from an EMBL/GenBank/DDBJ whole genome shotgun (WGS) entry which is preliminary data.</text>
</comment>
<feature type="domain" description="DUF8094" evidence="3">
    <location>
        <begin position="299"/>
        <end position="580"/>
    </location>
</feature>
<name>A0ABS9TZB6_9MICC</name>
<keyword evidence="5" id="KW-1185">Reference proteome</keyword>
<reference evidence="4 5" key="1">
    <citation type="submission" date="2022-03" db="EMBL/GenBank/DDBJ databases">
        <title>Sinomonas sp. isolated from a soil.</title>
        <authorList>
            <person name="Han J."/>
            <person name="Kim D.-U."/>
        </authorList>
    </citation>
    <scope>NUCLEOTIDE SEQUENCE [LARGE SCALE GENOMIC DNA]</scope>
    <source>
        <strain evidence="4 5">5-5</strain>
    </source>
</reference>
<feature type="region of interest" description="Disordered" evidence="1">
    <location>
        <begin position="201"/>
        <end position="230"/>
    </location>
</feature>
<dbReference type="RefSeq" id="WP_241053208.1">
    <property type="nucleotide sequence ID" value="NZ_JAKZBV010000001.1"/>
</dbReference>
<keyword evidence="2" id="KW-0472">Membrane</keyword>
<sequence length="587" mass="59593">MRVKTAAALVLLGLIALVAGIGQLTFWAPPSTVTATLPAGTKAAPLTVIDSKLESLRGGQSEISIKGDGAFVLATGRPDDVAAWVGKTAHTTINGGSADGKQLTVNYTAGDPSAPSPAGADTFATTQNASGTLDYHWNLPDNGNWQLVVATDGTKPAPQNITVTWPSNATTPWGVPLIVLGCLLILAGVALIVLKGRWPGSGQRVTASGGPNATPRGSQPDAPAAGRVERRAVARSASAVAAVVLALTGGAAAAQAAPSPVPSASPSGSASPAPSASPSGSASASPSASPSAAPNAQDKVLVDEQLQRILDQVATTVAAGDQAKDATKLQPRVDDSALQARTQNYKIRASVSSAAALAPVRSSRLLTTVVTVQRSWPRTVVAVTQGDGNTTPQVLTLKQNDARSNYKLVEASPLLPAATFPNALRAGAQQVGLDSKDGIAYSPNLALAGLGDRLTNVNGSWKDNIPDNAYIKDTLGYESDIVNASPNGNLVFTHSPTGNDTVAYRTADGGALVIAALQFTIDGTPKSAGDKLTVQDDAAALAGGKEATTKMSLQFLESVALYIPPVGSKQQLTLVSATRNLVGASVS</sequence>
<evidence type="ECO:0000256" key="1">
    <source>
        <dbReference type="SAM" id="MobiDB-lite"/>
    </source>
</evidence>
<dbReference type="InterPro" id="IPR058407">
    <property type="entry name" value="DUF8094"/>
</dbReference>
<organism evidence="4 5">
    <name type="scientific">Sinomonas terrae</name>
    <dbReference type="NCBI Taxonomy" id="2908838"/>
    <lineage>
        <taxon>Bacteria</taxon>
        <taxon>Bacillati</taxon>
        <taxon>Actinomycetota</taxon>
        <taxon>Actinomycetes</taxon>
        <taxon>Micrococcales</taxon>
        <taxon>Micrococcaceae</taxon>
        <taxon>Sinomonas</taxon>
    </lineage>
</organism>
<accession>A0ABS9TZB6</accession>
<evidence type="ECO:0000259" key="3">
    <source>
        <dbReference type="Pfam" id="PF26366"/>
    </source>
</evidence>
<dbReference type="EMBL" id="JAKZBV010000001">
    <property type="protein sequence ID" value="MCH6469764.1"/>
    <property type="molecule type" value="Genomic_DNA"/>
</dbReference>
<feature type="compositionally biased region" description="Low complexity" evidence="1">
    <location>
        <begin position="256"/>
        <end position="294"/>
    </location>
</feature>
<protein>
    <recommendedName>
        <fullName evidence="3">DUF8094 domain-containing protein</fullName>
    </recommendedName>
</protein>
<dbReference type="Pfam" id="PF26366">
    <property type="entry name" value="DUF8094"/>
    <property type="match status" value="1"/>
</dbReference>
<feature type="compositionally biased region" description="Polar residues" evidence="1">
    <location>
        <begin position="203"/>
        <end position="217"/>
    </location>
</feature>
<gene>
    <name evidence="4" type="ORF">L0M17_07155</name>
</gene>
<proteinExistence type="predicted"/>
<evidence type="ECO:0000313" key="5">
    <source>
        <dbReference type="Proteomes" id="UP001202922"/>
    </source>
</evidence>
<keyword evidence="2" id="KW-0812">Transmembrane</keyword>
<keyword evidence="2" id="KW-1133">Transmembrane helix</keyword>
<evidence type="ECO:0000256" key="2">
    <source>
        <dbReference type="SAM" id="Phobius"/>
    </source>
</evidence>
<feature type="transmembrane region" description="Helical" evidence="2">
    <location>
        <begin position="173"/>
        <end position="194"/>
    </location>
</feature>
<evidence type="ECO:0000313" key="4">
    <source>
        <dbReference type="EMBL" id="MCH6469764.1"/>
    </source>
</evidence>
<dbReference type="Proteomes" id="UP001202922">
    <property type="component" value="Unassembled WGS sequence"/>
</dbReference>
<feature type="transmembrane region" description="Helical" evidence="2">
    <location>
        <begin position="237"/>
        <end position="257"/>
    </location>
</feature>